<accession>A0A1G8QNB3</accession>
<feature type="chain" id="PRO_5038588606" evidence="1">
    <location>
        <begin position="30"/>
        <end position="552"/>
    </location>
</feature>
<sequence>MRFSPSKRARRLIALMGSMTMTAGLVVAAAPAGSAADSMTDLGVRFSIGDHSEVVTGGDKVFVTAGDRVVVTDTEGVLLGAVTGLAGVEGLVAAPDGAHAYAALPGSHEVVEIDAAALAVTRRIDFTAYPCPTDLALSGETLWTAHGCEWFTGGVTRLDVSAPAPQPVAVVTGQATAPTIAAAGNTLLLGAPDAAAVADVLVYDVSAGSATLRGEIDGDSPATNSRPGLAITQDGSTAVLAFSSGFESWDLASLTKLRDYGKDSGVLGQVGGFAVSPDGDHLAGGWWLGRGVELYDVATGAITYTQKVPSGWPTPKILAMVIAGNDVFSVLYTSGTTNLRLWRLEDATLLPSAVTLSAPEGATALEPLTLTGRLTLPEGMAPGLRSLAVTRRLPDGTSTALFHAKTRTDGTFTISDTPPTAGTVGYDVSWRGSTTVRGSTASVSVDVVRQSASLTLTGRTDLVIGNGLRILGTLKFGDQAPTTGPSVTVIRANPDGTSTELGTVQVSETGGFKISDRPVQEGEYIYSVEFLGDDVAAGASDALFVTVRAGNV</sequence>
<dbReference type="Gene3D" id="2.130.10.10">
    <property type="entry name" value="YVTN repeat-like/Quinoprotein amine dehydrogenase"/>
    <property type="match status" value="2"/>
</dbReference>
<evidence type="ECO:0000313" key="3">
    <source>
        <dbReference type="Proteomes" id="UP000199202"/>
    </source>
</evidence>
<gene>
    <name evidence="2" type="ORF">SAMN05421869_108304</name>
</gene>
<dbReference type="AlphaFoldDB" id="A0A1G8QNB3"/>
<organism evidence="2 3">
    <name type="scientific">Nonomuraea jiangxiensis</name>
    <dbReference type="NCBI Taxonomy" id="633440"/>
    <lineage>
        <taxon>Bacteria</taxon>
        <taxon>Bacillati</taxon>
        <taxon>Actinomycetota</taxon>
        <taxon>Actinomycetes</taxon>
        <taxon>Streptosporangiales</taxon>
        <taxon>Streptosporangiaceae</taxon>
        <taxon>Nonomuraea</taxon>
    </lineage>
</organism>
<reference evidence="2 3" key="1">
    <citation type="submission" date="2016-10" db="EMBL/GenBank/DDBJ databases">
        <authorList>
            <person name="de Groot N.N."/>
        </authorList>
    </citation>
    <scope>NUCLEOTIDE SEQUENCE [LARGE SCALE GENOMIC DNA]</scope>
    <source>
        <strain evidence="2 3">CGMCC 4.6533</strain>
    </source>
</reference>
<evidence type="ECO:0000313" key="2">
    <source>
        <dbReference type="EMBL" id="SDJ06166.1"/>
    </source>
</evidence>
<dbReference type="InterPro" id="IPR017868">
    <property type="entry name" value="Filamin/ABP280_repeat-like"/>
</dbReference>
<dbReference type="EMBL" id="FNDJ01000008">
    <property type="protein sequence ID" value="SDJ06166.1"/>
    <property type="molecule type" value="Genomic_DNA"/>
</dbReference>
<dbReference type="SUPFAM" id="SSF69322">
    <property type="entry name" value="Tricorn protease domain 2"/>
    <property type="match status" value="1"/>
</dbReference>
<evidence type="ECO:0000256" key="1">
    <source>
        <dbReference type="SAM" id="SignalP"/>
    </source>
</evidence>
<dbReference type="PROSITE" id="PS50194">
    <property type="entry name" value="FILAMIN_REPEAT"/>
    <property type="match status" value="1"/>
</dbReference>
<dbReference type="InterPro" id="IPR015943">
    <property type="entry name" value="WD40/YVTN_repeat-like_dom_sf"/>
</dbReference>
<dbReference type="Proteomes" id="UP000199202">
    <property type="component" value="Unassembled WGS sequence"/>
</dbReference>
<keyword evidence="3" id="KW-1185">Reference proteome</keyword>
<name>A0A1G8QNB3_9ACTN</name>
<protein>
    <submittedName>
        <fullName evidence="2">Uncharacterized protein</fullName>
    </submittedName>
</protein>
<keyword evidence="1" id="KW-0732">Signal</keyword>
<proteinExistence type="predicted"/>
<feature type="signal peptide" evidence="1">
    <location>
        <begin position="1"/>
        <end position="29"/>
    </location>
</feature>
<dbReference type="STRING" id="633440.SAMN05421869_108304"/>